<reference evidence="5 6" key="1">
    <citation type="journal article" date="2020" name="Cell">
        <title>Large-Scale Comparative Analyses of Tick Genomes Elucidate Their Genetic Diversity and Vector Capacities.</title>
        <authorList>
            <consortium name="Tick Genome and Microbiome Consortium (TIGMIC)"/>
            <person name="Jia N."/>
            <person name="Wang J."/>
            <person name="Shi W."/>
            <person name="Du L."/>
            <person name="Sun Y."/>
            <person name="Zhan W."/>
            <person name="Jiang J.F."/>
            <person name="Wang Q."/>
            <person name="Zhang B."/>
            <person name="Ji P."/>
            <person name="Bell-Sakyi L."/>
            <person name="Cui X.M."/>
            <person name="Yuan T.T."/>
            <person name="Jiang B.G."/>
            <person name="Yang W.F."/>
            <person name="Lam T.T."/>
            <person name="Chang Q.C."/>
            <person name="Ding S.J."/>
            <person name="Wang X.J."/>
            <person name="Zhu J.G."/>
            <person name="Ruan X.D."/>
            <person name="Zhao L."/>
            <person name="Wei J.T."/>
            <person name="Ye R.Z."/>
            <person name="Que T.C."/>
            <person name="Du C.H."/>
            <person name="Zhou Y.H."/>
            <person name="Cheng J.X."/>
            <person name="Dai P.F."/>
            <person name="Guo W.B."/>
            <person name="Han X.H."/>
            <person name="Huang E.J."/>
            <person name="Li L.F."/>
            <person name="Wei W."/>
            <person name="Gao Y.C."/>
            <person name="Liu J.Z."/>
            <person name="Shao H.Z."/>
            <person name="Wang X."/>
            <person name="Wang C.C."/>
            <person name="Yang T.C."/>
            <person name="Huo Q.B."/>
            <person name="Li W."/>
            <person name="Chen H.Y."/>
            <person name="Chen S.E."/>
            <person name="Zhou L.G."/>
            <person name="Ni X.B."/>
            <person name="Tian J.H."/>
            <person name="Sheng Y."/>
            <person name="Liu T."/>
            <person name="Pan Y.S."/>
            <person name="Xia L.Y."/>
            <person name="Li J."/>
            <person name="Zhao F."/>
            <person name="Cao W.C."/>
        </authorList>
    </citation>
    <scope>NUCLEOTIDE SEQUENCE [LARGE SCALE GENOMIC DNA]</scope>
    <source>
        <strain evidence="5">HaeL-2018</strain>
    </source>
</reference>
<dbReference type="Proteomes" id="UP000821853">
    <property type="component" value="Unassembled WGS sequence"/>
</dbReference>
<accession>A0A9J6HBF1</accession>
<dbReference type="GO" id="GO:0005506">
    <property type="term" value="F:iron ion binding"/>
    <property type="evidence" value="ECO:0007669"/>
    <property type="project" value="InterPro"/>
</dbReference>
<evidence type="ECO:0000256" key="2">
    <source>
        <dbReference type="ARBA" id="ARBA00022723"/>
    </source>
</evidence>
<evidence type="ECO:0008006" key="7">
    <source>
        <dbReference type="Google" id="ProtNLM"/>
    </source>
</evidence>
<dbReference type="InterPro" id="IPR050182">
    <property type="entry name" value="Cytochrome_P450_fam2"/>
</dbReference>
<evidence type="ECO:0000313" key="6">
    <source>
        <dbReference type="Proteomes" id="UP000821853"/>
    </source>
</evidence>
<dbReference type="GO" id="GO:0006082">
    <property type="term" value="P:organic acid metabolic process"/>
    <property type="evidence" value="ECO:0007669"/>
    <property type="project" value="TreeGrafter"/>
</dbReference>
<keyword evidence="4" id="KW-0503">Monooxygenase</keyword>
<name>A0A9J6HBF1_HAELO</name>
<sequence length="159" mass="18308">MVSQATAHRSHEECRCHVEKIAEADGGHIAIQEYVVPSISNIIMALVYGRRLPSDHPDRRRLDQLFCQPIEFVGAGTLVEFLYPILRKIVSKLPSSRRNAYISGMGQFIEYAKKQVDQHNRTIDPDVNHDFIDGYLKKIKEHERDPDSNFLRKYFGLIA</sequence>
<dbReference type="GO" id="GO:0016712">
    <property type="term" value="F:oxidoreductase activity, acting on paired donors, with incorporation or reduction of molecular oxygen, reduced flavin or flavoprotein as one donor, and incorporation of one atom of oxygen"/>
    <property type="evidence" value="ECO:0007669"/>
    <property type="project" value="TreeGrafter"/>
</dbReference>
<evidence type="ECO:0000256" key="1">
    <source>
        <dbReference type="ARBA" id="ARBA00010617"/>
    </source>
</evidence>
<evidence type="ECO:0000256" key="3">
    <source>
        <dbReference type="ARBA" id="ARBA00023004"/>
    </source>
</evidence>
<dbReference type="PANTHER" id="PTHR24300">
    <property type="entry name" value="CYTOCHROME P450 508A4-RELATED"/>
    <property type="match status" value="1"/>
</dbReference>
<comment type="similarity">
    <text evidence="1">Belongs to the cytochrome P450 family.</text>
</comment>
<evidence type="ECO:0000313" key="5">
    <source>
        <dbReference type="EMBL" id="KAH9384257.1"/>
    </source>
</evidence>
<dbReference type="SUPFAM" id="SSF48264">
    <property type="entry name" value="Cytochrome P450"/>
    <property type="match status" value="1"/>
</dbReference>
<dbReference type="VEuPathDB" id="VectorBase:HLOH_053096"/>
<evidence type="ECO:0000256" key="4">
    <source>
        <dbReference type="ARBA" id="ARBA00023033"/>
    </source>
</evidence>
<dbReference type="GO" id="GO:0005737">
    <property type="term" value="C:cytoplasm"/>
    <property type="evidence" value="ECO:0007669"/>
    <property type="project" value="TreeGrafter"/>
</dbReference>
<proteinExistence type="inferred from homology"/>
<keyword evidence="4" id="KW-0560">Oxidoreductase</keyword>
<dbReference type="OrthoDB" id="2789670at2759"/>
<dbReference type="AlphaFoldDB" id="A0A9J6HBF1"/>
<keyword evidence="6" id="KW-1185">Reference proteome</keyword>
<dbReference type="OMA" id="MERIHCA"/>
<dbReference type="PANTHER" id="PTHR24300:SF375">
    <property type="entry name" value="CYTOCHROME P450 FAMILY"/>
    <property type="match status" value="1"/>
</dbReference>
<keyword evidence="2" id="KW-0479">Metal-binding</keyword>
<protein>
    <recommendedName>
        <fullName evidence="7">Cytochrome P450</fullName>
    </recommendedName>
</protein>
<organism evidence="5 6">
    <name type="scientific">Haemaphysalis longicornis</name>
    <name type="common">Bush tick</name>
    <dbReference type="NCBI Taxonomy" id="44386"/>
    <lineage>
        <taxon>Eukaryota</taxon>
        <taxon>Metazoa</taxon>
        <taxon>Ecdysozoa</taxon>
        <taxon>Arthropoda</taxon>
        <taxon>Chelicerata</taxon>
        <taxon>Arachnida</taxon>
        <taxon>Acari</taxon>
        <taxon>Parasitiformes</taxon>
        <taxon>Ixodida</taxon>
        <taxon>Ixodoidea</taxon>
        <taxon>Ixodidae</taxon>
        <taxon>Haemaphysalinae</taxon>
        <taxon>Haemaphysalis</taxon>
    </lineage>
</organism>
<dbReference type="GO" id="GO:0020037">
    <property type="term" value="F:heme binding"/>
    <property type="evidence" value="ECO:0007669"/>
    <property type="project" value="InterPro"/>
</dbReference>
<comment type="caution">
    <text evidence="5">The sequence shown here is derived from an EMBL/GenBank/DDBJ whole genome shotgun (WGS) entry which is preliminary data.</text>
</comment>
<dbReference type="GO" id="GO:0006805">
    <property type="term" value="P:xenobiotic metabolic process"/>
    <property type="evidence" value="ECO:0007669"/>
    <property type="project" value="TreeGrafter"/>
</dbReference>
<dbReference type="InterPro" id="IPR036396">
    <property type="entry name" value="Cyt_P450_sf"/>
</dbReference>
<keyword evidence="3" id="KW-0408">Iron</keyword>
<dbReference type="Gene3D" id="1.10.630.10">
    <property type="entry name" value="Cytochrome P450"/>
    <property type="match status" value="1"/>
</dbReference>
<dbReference type="EMBL" id="JABSTR010001899">
    <property type="protein sequence ID" value="KAH9384257.1"/>
    <property type="molecule type" value="Genomic_DNA"/>
</dbReference>
<gene>
    <name evidence="5" type="ORF">HPB48_026250</name>
</gene>